<dbReference type="Proteomes" id="UP000092462">
    <property type="component" value="Unassembled WGS sequence"/>
</dbReference>
<evidence type="ECO:0000313" key="2">
    <source>
        <dbReference type="Proteomes" id="UP000092462"/>
    </source>
</evidence>
<dbReference type="AlphaFoldDB" id="A0A1B0DFN4"/>
<evidence type="ECO:0000313" key="1">
    <source>
        <dbReference type="EnsemblMetazoa" id="PPAI006845-PA"/>
    </source>
</evidence>
<proteinExistence type="predicted"/>
<dbReference type="VEuPathDB" id="VectorBase:PPAI006845"/>
<keyword evidence="2" id="KW-1185">Reference proteome</keyword>
<sequence length="196" mass="22645">MPELLLFDFESQYGPKNVRVKLTSLLQEIDKECTLLPDARQKRNNEIIDEWTTSVQGFLKVLSFFPPVNTDAKKQKATVKDSLSSFIIFFPLGTPPSGIMDDINKRGEGIQFFADGSNKKALSNFYLKVDDLIWKIKATDFIDAFDFIFKVHFALNIDFKKCHSHNWFFSLDYNGLLQILKKLVSFGEKFHKFNAE</sequence>
<name>A0A1B0DFN4_PHLPP</name>
<organism evidence="1 2">
    <name type="scientific">Phlebotomus papatasi</name>
    <name type="common">Sandfly</name>
    <dbReference type="NCBI Taxonomy" id="29031"/>
    <lineage>
        <taxon>Eukaryota</taxon>
        <taxon>Metazoa</taxon>
        <taxon>Ecdysozoa</taxon>
        <taxon>Arthropoda</taxon>
        <taxon>Hexapoda</taxon>
        <taxon>Insecta</taxon>
        <taxon>Pterygota</taxon>
        <taxon>Neoptera</taxon>
        <taxon>Endopterygota</taxon>
        <taxon>Diptera</taxon>
        <taxon>Nematocera</taxon>
        <taxon>Psychodoidea</taxon>
        <taxon>Psychodidae</taxon>
        <taxon>Phlebotomus</taxon>
        <taxon>Phlebotomus</taxon>
    </lineage>
</organism>
<protein>
    <submittedName>
        <fullName evidence="1">Uncharacterized protein</fullName>
    </submittedName>
</protein>
<accession>A0A1B0DFN4</accession>
<dbReference type="EMBL" id="AJVK01058862">
    <property type="status" value="NOT_ANNOTATED_CDS"/>
    <property type="molecule type" value="Genomic_DNA"/>
</dbReference>
<dbReference type="EnsemblMetazoa" id="PPAI006845-RA">
    <property type="protein sequence ID" value="PPAI006845-PA"/>
    <property type="gene ID" value="PPAI006845"/>
</dbReference>
<dbReference type="VEuPathDB" id="VectorBase:PPAPM1_005132"/>
<reference evidence="1" key="1">
    <citation type="submission" date="2022-08" db="UniProtKB">
        <authorList>
            <consortium name="EnsemblMetazoa"/>
        </authorList>
    </citation>
    <scope>IDENTIFICATION</scope>
    <source>
        <strain evidence="1">Israel</strain>
    </source>
</reference>